<evidence type="ECO:0000256" key="1">
    <source>
        <dbReference type="SAM" id="MobiDB-lite"/>
    </source>
</evidence>
<dbReference type="EMBL" id="JAAIUW010000002">
    <property type="protein sequence ID" value="KAF7840837.1"/>
    <property type="molecule type" value="Genomic_DNA"/>
</dbReference>
<dbReference type="AlphaFoldDB" id="A0A834XAD9"/>
<dbReference type="Proteomes" id="UP000634136">
    <property type="component" value="Unassembled WGS sequence"/>
</dbReference>
<feature type="region of interest" description="Disordered" evidence="1">
    <location>
        <begin position="1"/>
        <end position="20"/>
    </location>
</feature>
<feature type="region of interest" description="Disordered" evidence="1">
    <location>
        <begin position="265"/>
        <end position="284"/>
    </location>
</feature>
<organism evidence="2 3">
    <name type="scientific">Senna tora</name>
    <dbReference type="NCBI Taxonomy" id="362788"/>
    <lineage>
        <taxon>Eukaryota</taxon>
        <taxon>Viridiplantae</taxon>
        <taxon>Streptophyta</taxon>
        <taxon>Embryophyta</taxon>
        <taxon>Tracheophyta</taxon>
        <taxon>Spermatophyta</taxon>
        <taxon>Magnoliopsida</taxon>
        <taxon>eudicotyledons</taxon>
        <taxon>Gunneridae</taxon>
        <taxon>Pentapetalae</taxon>
        <taxon>rosids</taxon>
        <taxon>fabids</taxon>
        <taxon>Fabales</taxon>
        <taxon>Fabaceae</taxon>
        <taxon>Caesalpinioideae</taxon>
        <taxon>Cassia clade</taxon>
        <taxon>Senna</taxon>
    </lineage>
</organism>
<protein>
    <submittedName>
        <fullName evidence="2">Uncharacterized protein</fullName>
    </submittedName>
</protein>
<gene>
    <name evidence="2" type="ORF">G2W53_003135</name>
</gene>
<reference evidence="2" key="1">
    <citation type="submission" date="2020-09" db="EMBL/GenBank/DDBJ databases">
        <title>Genome-Enabled Discovery of Anthraquinone Biosynthesis in Senna tora.</title>
        <authorList>
            <person name="Kang S.-H."/>
            <person name="Pandey R.P."/>
            <person name="Lee C.-M."/>
            <person name="Sim J.-S."/>
            <person name="Jeong J.-T."/>
            <person name="Choi B.-S."/>
            <person name="Jung M."/>
            <person name="Ginzburg D."/>
            <person name="Zhao K."/>
            <person name="Won S.Y."/>
            <person name="Oh T.-J."/>
            <person name="Yu Y."/>
            <person name="Kim N.-H."/>
            <person name="Lee O.R."/>
            <person name="Lee T.-H."/>
            <person name="Bashyal P."/>
            <person name="Kim T.-S."/>
            <person name="Lee W.-H."/>
            <person name="Kawkins C."/>
            <person name="Kim C.-K."/>
            <person name="Kim J.S."/>
            <person name="Ahn B.O."/>
            <person name="Rhee S.Y."/>
            <person name="Sohng J.K."/>
        </authorList>
    </citation>
    <scope>NUCLEOTIDE SEQUENCE</scope>
    <source>
        <tissue evidence="2">Leaf</tissue>
    </source>
</reference>
<dbReference type="InterPro" id="IPR044678">
    <property type="entry name" value="COR27/28"/>
</dbReference>
<sequence>MEENLRRNVPSPSSSDPGPFDGCRTTELTWMSWDSSVVTVDSFGDYCSRHHCAAPFPLDLSTKWTDQQHSLYLNSLEASFANELHRSMRLRGWSLQDDSKEAFKYRTLQSSQILMKQFPVPRDGCSKKISLERNELVLQSTADSSLRTAPVERGCTTRESDLYDCGVLCEEGIQVRGISTFSKCSSRSLENHCGSHSCHLESVGCAAELTDQNFKDEDQAASSSCMPMAKRLKTVTADATSNDQVIFEITLVWFGKYQHRAVTSVGGGRGDNNRGGGGSDEDGV</sequence>
<dbReference type="OrthoDB" id="1104553at2759"/>
<dbReference type="PANTHER" id="PTHR33676">
    <property type="entry name" value="COLD REGULATED PROTEIN 27"/>
    <property type="match status" value="1"/>
</dbReference>
<keyword evidence="3" id="KW-1185">Reference proteome</keyword>
<dbReference type="GO" id="GO:0042752">
    <property type="term" value="P:regulation of circadian rhythm"/>
    <property type="evidence" value="ECO:0007669"/>
    <property type="project" value="InterPro"/>
</dbReference>
<dbReference type="GO" id="GO:0009409">
    <property type="term" value="P:response to cold"/>
    <property type="evidence" value="ECO:0007669"/>
    <property type="project" value="InterPro"/>
</dbReference>
<feature type="compositionally biased region" description="Gly residues" evidence="1">
    <location>
        <begin position="265"/>
        <end position="278"/>
    </location>
</feature>
<name>A0A834XAD9_9FABA</name>
<dbReference type="PANTHER" id="PTHR33676:SF17">
    <property type="entry name" value="COLD-REGULATED PROTEIN 28"/>
    <property type="match status" value="1"/>
</dbReference>
<accession>A0A834XAD9</accession>
<evidence type="ECO:0000313" key="3">
    <source>
        <dbReference type="Proteomes" id="UP000634136"/>
    </source>
</evidence>
<proteinExistence type="predicted"/>
<evidence type="ECO:0000313" key="2">
    <source>
        <dbReference type="EMBL" id="KAF7840837.1"/>
    </source>
</evidence>
<feature type="compositionally biased region" description="Low complexity" evidence="1">
    <location>
        <begin position="10"/>
        <end position="20"/>
    </location>
</feature>
<comment type="caution">
    <text evidence="2">The sequence shown here is derived from an EMBL/GenBank/DDBJ whole genome shotgun (WGS) entry which is preliminary data.</text>
</comment>